<dbReference type="InterPro" id="IPR006379">
    <property type="entry name" value="HAD-SF_hydro_IIB"/>
</dbReference>
<keyword evidence="2" id="KW-1185">Reference proteome</keyword>
<dbReference type="Pfam" id="PF08282">
    <property type="entry name" value="Hydrolase_3"/>
    <property type="match status" value="1"/>
</dbReference>
<protein>
    <submittedName>
        <fullName evidence="1">HAD-IIB family hydrolase</fullName>
    </submittedName>
</protein>
<organism evidence="1 2">
    <name type="scientific">Kribbella deserti</name>
    <dbReference type="NCBI Taxonomy" id="1926257"/>
    <lineage>
        <taxon>Bacteria</taxon>
        <taxon>Bacillati</taxon>
        <taxon>Actinomycetota</taxon>
        <taxon>Actinomycetes</taxon>
        <taxon>Propionibacteriales</taxon>
        <taxon>Kribbellaceae</taxon>
        <taxon>Kribbella</taxon>
    </lineage>
</organism>
<dbReference type="Proteomes" id="UP001589890">
    <property type="component" value="Unassembled WGS sequence"/>
</dbReference>
<dbReference type="InterPro" id="IPR036412">
    <property type="entry name" value="HAD-like_sf"/>
</dbReference>
<keyword evidence="1" id="KW-0378">Hydrolase</keyword>
<dbReference type="NCBIfam" id="TIGR01484">
    <property type="entry name" value="HAD-SF-IIB"/>
    <property type="match status" value="1"/>
</dbReference>
<proteinExistence type="predicted"/>
<comment type="caution">
    <text evidence="1">The sequence shown here is derived from an EMBL/GenBank/DDBJ whole genome shotgun (WGS) entry which is preliminary data.</text>
</comment>
<dbReference type="InterPro" id="IPR023214">
    <property type="entry name" value="HAD_sf"/>
</dbReference>
<dbReference type="EMBL" id="JBHLTC010000008">
    <property type="protein sequence ID" value="MFC0624018.1"/>
    <property type="molecule type" value="Genomic_DNA"/>
</dbReference>
<dbReference type="Gene3D" id="3.40.50.1000">
    <property type="entry name" value="HAD superfamily/HAD-like"/>
    <property type="match status" value="1"/>
</dbReference>
<evidence type="ECO:0000313" key="1">
    <source>
        <dbReference type="EMBL" id="MFC0624018.1"/>
    </source>
</evidence>
<dbReference type="PROSITE" id="PS01229">
    <property type="entry name" value="COF_2"/>
    <property type="match status" value="1"/>
</dbReference>
<reference evidence="1 2" key="1">
    <citation type="submission" date="2024-09" db="EMBL/GenBank/DDBJ databases">
        <authorList>
            <person name="Sun Q."/>
            <person name="Mori K."/>
        </authorList>
    </citation>
    <scope>NUCLEOTIDE SEQUENCE [LARGE SCALE GENOMIC DNA]</scope>
    <source>
        <strain evidence="1 2">CGMCC 1.15906</strain>
    </source>
</reference>
<dbReference type="RefSeq" id="WP_380044738.1">
    <property type="nucleotide sequence ID" value="NZ_JBHLTC010000008.1"/>
</dbReference>
<evidence type="ECO:0000313" key="2">
    <source>
        <dbReference type="Proteomes" id="UP001589890"/>
    </source>
</evidence>
<name>A0ABV6QIM2_9ACTN</name>
<dbReference type="PANTHER" id="PTHR10000:SF8">
    <property type="entry name" value="HAD SUPERFAMILY HYDROLASE-LIKE, TYPE 3"/>
    <property type="match status" value="1"/>
</dbReference>
<accession>A0ABV6QIM2</accession>
<sequence length="273" mass="28752">MTPLRWPWLVTDLDGTLVARDLVIPERNLAAIRSYRQAGGTVIIATGRNEASAGRYHAQLELDTPLILYNGARIVSPGGDERLLDLTLGTPTARAFFELVLPALPEGVGAVGFVETTAHVLKPAAALTRYAARDQISLLAGPPPADLTKVMLIAAPEALDRLEPVVAGLLPKTRQVRSERSYLEILPIQATKGAALLKLAEVLGIPLAGVAAIGDNPNDLELIETADLGAVPADGHADMLRIADAVMGPCADGAVADLIELIARTPALEERPA</sequence>
<dbReference type="SUPFAM" id="SSF56784">
    <property type="entry name" value="HAD-like"/>
    <property type="match status" value="1"/>
</dbReference>
<dbReference type="GO" id="GO:0016787">
    <property type="term" value="F:hydrolase activity"/>
    <property type="evidence" value="ECO:0007669"/>
    <property type="project" value="UniProtKB-KW"/>
</dbReference>
<dbReference type="Gene3D" id="3.30.1240.10">
    <property type="match status" value="1"/>
</dbReference>
<gene>
    <name evidence="1" type="ORF">ACFFGN_08085</name>
</gene>
<dbReference type="PANTHER" id="PTHR10000">
    <property type="entry name" value="PHOSPHOSERINE PHOSPHATASE"/>
    <property type="match status" value="1"/>
</dbReference>